<dbReference type="RefSeq" id="WP_143111328.1">
    <property type="nucleotide sequence ID" value="NZ_FPCH01000001.1"/>
</dbReference>
<evidence type="ECO:0000256" key="2">
    <source>
        <dbReference type="SAM" id="SignalP"/>
    </source>
</evidence>
<evidence type="ECO:0000256" key="1">
    <source>
        <dbReference type="SAM" id="Coils"/>
    </source>
</evidence>
<dbReference type="EMBL" id="FPCH01000001">
    <property type="protein sequence ID" value="SFV28080.1"/>
    <property type="molecule type" value="Genomic_DNA"/>
</dbReference>
<name>A0A1I7N074_9HYPH</name>
<sequence length="125" mass="14897">MNRIFPAIALAAGVTITAMSTAYAYEYNSHIRTDRNDIRRDSAAIARDERHIDEERQELSDARRHARWAWLHGEIWAAHDARENVREEAVELRGAEQKLNRDVTDIRHDREDLSEDHRSRHWWWN</sequence>
<protein>
    <submittedName>
        <fullName evidence="3">Uncharacterized protein</fullName>
    </submittedName>
</protein>
<feature type="coiled-coil region" evidence="1">
    <location>
        <begin position="45"/>
        <end position="102"/>
    </location>
</feature>
<dbReference type="Proteomes" id="UP000199423">
    <property type="component" value="Unassembled WGS sequence"/>
</dbReference>
<keyword evidence="4" id="KW-1185">Reference proteome</keyword>
<dbReference type="STRING" id="51670.SAMN04488557_0921"/>
<dbReference type="AlphaFoldDB" id="A0A1I7N074"/>
<feature type="signal peptide" evidence="2">
    <location>
        <begin position="1"/>
        <end position="24"/>
    </location>
</feature>
<accession>A0A1I7N074</accession>
<evidence type="ECO:0000313" key="3">
    <source>
        <dbReference type="EMBL" id="SFV28080.1"/>
    </source>
</evidence>
<reference evidence="4" key="1">
    <citation type="submission" date="2016-10" db="EMBL/GenBank/DDBJ databases">
        <authorList>
            <person name="Varghese N."/>
            <person name="Submissions S."/>
        </authorList>
    </citation>
    <scope>NUCLEOTIDE SEQUENCE [LARGE SCALE GENOMIC DNA]</scope>
    <source>
        <strain evidence="4">DSM 1565</strain>
    </source>
</reference>
<proteinExistence type="predicted"/>
<feature type="chain" id="PRO_5011682671" evidence="2">
    <location>
        <begin position="25"/>
        <end position="125"/>
    </location>
</feature>
<evidence type="ECO:0000313" key="4">
    <source>
        <dbReference type="Proteomes" id="UP000199423"/>
    </source>
</evidence>
<keyword evidence="1" id="KW-0175">Coiled coil</keyword>
<organism evidence="3 4">
    <name type="scientific">Hyphomicrobium facile</name>
    <dbReference type="NCBI Taxonomy" id="51670"/>
    <lineage>
        <taxon>Bacteria</taxon>
        <taxon>Pseudomonadati</taxon>
        <taxon>Pseudomonadota</taxon>
        <taxon>Alphaproteobacteria</taxon>
        <taxon>Hyphomicrobiales</taxon>
        <taxon>Hyphomicrobiaceae</taxon>
        <taxon>Hyphomicrobium</taxon>
    </lineage>
</organism>
<gene>
    <name evidence="3" type="ORF">SAMN04488557_0921</name>
</gene>
<keyword evidence="2" id="KW-0732">Signal</keyword>